<reference evidence="2 3" key="1">
    <citation type="journal article" date="2018" name="Biotechnol. Biofuels">
        <title>Integrative visual omics of the white-rot fungus Polyporus brumalis exposes the biotechnological potential of its oxidative enzymes for delignifying raw plant biomass.</title>
        <authorList>
            <person name="Miyauchi S."/>
            <person name="Rancon A."/>
            <person name="Drula E."/>
            <person name="Hage H."/>
            <person name="Chaduli D."/>
            <person name="Favel A."/>
            <person name="Grisel S."/>
            <person name="Henrissat B."/>
            <person name="Herpoel-Gimbert I."/>
            <person name="Ruiz-Duenas F.J."/>
            <person name="Chevret D."/>
            <person name="Hainaut M."/>
            <person name="Lin J."/>
            <person name="Wang M."/>
            <person name="Pangilinan J."/>
            <person name="Lipzen A."/>
            <person name="Lesage-Meessen L."/>
            <person name="Navarro D."/>
            <person name="Riley R."/>
            <person name="Grigoriev I.V."/>
            <person name="Zhou S."/>
            <person name="Raouche S."/>
            <person name="Rosso M.N."/>
        </authorList>
    </citation>
    <scope>NUCLEOTIDE SEQUENCE [LARGE SCALE GENOMIC DNA]</scope>
    <source>
        <strain evidence="2 3">BRFM 1820</strain>
    </source>
</reference>
<dbReference type="InterPro" id="IPR002925">
    <property type="entry name" value="Dienelactn_hydro"/>
</dbReference>
<dbReference type="AlphaFoldDB" id="A0A371DUP0"/>
<dbReference type="Pfam" id="PF01738">
    <property type="entry name" value="DLH"/>
    <property type="match status" value="1"/>
</dbReference>
<proteinExistence type="predicted"/>
<dbReference type="Proteomes" id="UP000256964">
    <property type="component" value="Unassembled WGS sequence"/>
</dbReference>
<dbReference type="InterPro" id="IPR029058">
    <property type="entry name" value="AB_hydrolase_fold"/>
</dbReference>
<gene>
    <name evidence="2" type="ORF">OH76DRAFT_1396609</name>
</gene>
<organism evidence="2 3">
    <name type="scientific">Lentinus brumalis</name>
    <dbReference type="NCBI Taxonomy" id="2498619"/>
    <lineage>
        <taxon>Eukaryota</taxon>
        <taxon>Fungi</taxon>
        <taxon>Dikarya</taxon>
        <taxon>Basidiomycota</taxon>
        <taxon>Agaricomycotina</taxon>
        <taxon>Agaricomycetes</taxon>
        <taxon>Polyporales</taxon>
        <taxon>Polyporaceae</taxon>
        <taxon>Lentinus</taxon>
    </lineage>
</organism>
<accession>A0A371DUP0</accession>
<keyword evidence="3" id="KW-1185">Reference proteome</keyword>
<evidence type="ECO:0000259" key="1">
    <source>
        <dbReference type="Pfam" id="PF01738"/>
    </source>
</evidence>
<dbReference type="EMBL" id="KZ857381">
    <property type="protein sequence ID" value="RDX56260.1"/>
    <property type="molecule type" value="Genomic_DNA"/>
</dbReference>
<dbReference type="STRING" id="139420.A0A371DUP0"/>
<dbReference type="Gene3D" id="3.40.50.1820">
    <property type="entry name" value="alpha/beta hydrolase"/>
    <property type="match status" value="1"/>
</dbReference>
<dbReference type="PANTHER" id="PTHR47668">
    <property type="entry name" value="DIENELACTONE HYDROLASE FAMILY PROTEIN (AFU_ORTHOLOGUE AFUA_6G01940)"/>
    <property type="match status" value="1"/>
</dbReference>
<dbReference type="OrthoDB" id="2147163at2759"/>
<dbReference type="PANTHER" id="PTHR47668:SF1">
    <property type="entry name" value="DIENELACTONE HYDROLASE DOMAIN-CONTAINING PROTEIN-RELATED"/>
    <property type="match status" value="1"/>
</dbReference>
<evidence type="ECO:0000313" key="2">
    <source>
        <dbReference type="EMBL" id="RDX56260.1"/>
    </source>
</evidence>
<protein>
    <recommendedName>
        <fullName evidence="1">Dienelactone hydrolase domain-containing protein</fullName>
    </recommendedName>
</protein>
<evidence type="ECO:0000313" key="3">
    <source>
        <dbReference type="Proteomes" id="UP000256964"/>
    </source>
</evidence>
<feature type="domain" description="Dienelactone hydrolase" evidence="1">
    <location>
        <begin position="36"/>
        <end position="252"/>
    </location>
</feature>
<dbReference type="GO" id="GO:0016787">
    <property type="term" value="F:hydrolase activity"/>
    <property type="evidence" value="ECO:0007669"/>
    <property type="project" value="InterPro"/>
</dbReference>
<name>A0A371DUP0_9APHY</name>
<dbReference type="SUPFAM" id="SSF53474">
    <property type="entry name" value="alpha/beta-Hydrolases"/>
    <property type="match status" value="1"/>
</dbReference>
<sequence>MSTVHNTNQACCSIPPVKSDYAPKGFYKSYAGFSKVYVTGPKTPGKVALVSVYDIFGFKPQTQQGADILAEKLNVQVLMPDFFEPGEPWPVDQFPPKTDEEKAKLQRFFGGIANPGNAVEKAINVGKALKSEGVEFVGLYGYCWGGKVTILSGSKEGTPFGAVASIHPAMLSHDDVTNLSIPLGLYPSNDEPADETKQILEIISKKPISEKSDYKHYDTFHGFAAARANLDDPENKKHYEDLYARLVSYFSKTAGIPVKE</sequence>